<protein>
    <recommendedName>
        <fullName evidence="6">Sodium/calcium exchanger membrane region domain-containing protein</fullName>
    </recommendedName>
</protein>
<dbReference type="Pfam" id="PF01699">
    <property type="entry name" value="Na_Ca_ex"/>
    <property type="match status" value="1"/>
</dbReference>
<dbReference type="RefSeq" id="WP_379516760.1">
    <property type="nucleotide sequence ID" value="NZ_JBHSPA010000028.1"/>
</dbReference>
<comment type="subcellular location">
    <subcellularLocation>
        <location evidence="1">Membrane</location>
        <topology evidence="1">Multi-pass membrane protein</topology>
    </subcellularLocation>
</comment>
<comment type="caution">
    <text evidence="7">The sequence shown here is derived from an EMBL/GenBank/DDBJ whole genome shotgun (WGS) entry which is preliminary data.</text>
</comment>
<dbReference type="EMBL" id="JBHSPA010000028">
    <property type="protein sequence ID" value="MFC5827252.1"/>
    <property type="molecule type" value="Genomic_DNA"/>
</dbReference>
<feature type="transmembrane region" description="Helical" evidence="5">
    <location>
        <begin position="189"/>
        <end position="209"/>
    </location>
</feature>
<feature type="transmembrane region" description="Helical" evidence="5">
    <location>
        <begin position="216"/>
        <end position="234"/>
    </location>
</feature>
<feature type="transmembrane region" description="Helical" evidence="5">
    <location>
        <begin position="160"/>
        <end position="183"/>
    </location>
</feature>
<name>A0ABW1CNY3_9ACTN</name>
<accession>A0ABW1CNY3</accession>
<evidence type="ECO:0000256" key="4">
    <source>
        <dbReference type="ARBA" id="ARBA00023136"/>
    </source>
</evidence>
<keyword evidence="3 5" id="KW-1133">Transmembrane helix</keyword>
<evidence type="ECO:0000256" key="5">
    <source>
        <dbReference type="SAM" id="Phobius"/>
    </source>
</evidence>
<sequence length="235" mass="23710">MLLLIAEIVAGGLAVRSRLLQREALLSLAAVTVLAILLLHGLGLGASVTLAAALAGALALLHHLARSAPGDEVAIQSTRYLRPDAPQEAPQRPGREVTRTLLGLAGVLTGAQLLVMGASGLGARTGTSADLAGFTLVAFGLALPDLLFTLRAQRHGGGDLVIATMLGANLITSLAGGAIAALTTPQAPTLAPTLIIAMVAVSGTTWLLLAPGTPLGRPQSAILVMAYALLLLLSI</sequence>
<evidence type="ECO:0000256" key="2">
    <source>
        <dbReference type="ARBA" id="ARBA00022692"/>
    </source>
</evidence>
<evidence type="ECO:0000256" key="3">
    <source>
        <dbReference type="ARBA" id="ARBA00022989"/>
    </source>
</evidence>
<keyword evidence="8" id="KW-1185">Reference proteome</keyword>
<evidence type="ECO:0000256" key="1">
    <source>
        <dbReference type="ARBA" id="ARBA00004141"/>
    </source>
</evidence>
<feature type="transmembrane region" description="Helical" evidence="5">
    <location>
        <begin position="131"/>
        <end position="148"/>
    </location>
</feature>
<evidence type="ECO:0000259" key="6">
    <source>
        <dbReference type="Pfam" id="PF01699"/>
    </source>
</evidence>
<proteinExistence type="predicted"/>
<keyword evidence="4 5" id="KW-0472">Membrane</keyword>
<feature type="domain" description="Sodium/calcium exchanger membrane region" evidence="6">
    <location>
        <begin position="101"/>
        <end position="235"/>
    </location>
</feature>
<reference evidence="8" key="1">
    <citation type="journal article" date="2019" name="Int. J. Syst. Evol. Microbiol.">
        <title>The Global Catalogue of Microorganisms (GCM) 10K type strain sequencing project: providing services to taxonomists for standard genome sequencing and annotation.</title>
        <authorList>
            <consortium name="The Broad Institute Genomics Platform"/>
            <consortium name="The Broad Institute Genome Sequencing Center for Infectious Disease"/>
            <person name="Wu L."/>
            <person name="Ma J."/>
        </authorList>
    </citation>
    <scope>NUCLEOTIDE SEQUENCE [LARGE SCALE GENOMIC DNA]</scope>
    <source>
        <strain evidence="8">CCUG 53903</strain>
    </source>
</reference>
<gene>
    <name evidence="7" type="ORF">ACFPZ3_25590</name>
</gene>
<evidence type="ECO:0000313" key="7">
    <source>
        <dbReference type="EMBL" id="MFC5827252.1"/>
    </source>
</evidence>
<evidence type="ECO:0000313" key="8">
    <source>
        <dbReference type="Proteomes" id="UP001596058"/>
    </source>
</evidence>
<feature type="transmembrane region" description="Helical" evidence="5">
    <location>
        <begin position="101"/>
        <end position="119"/>
    </location>
</feature>
<feature type="transmembrane region" description="Helical" evidence="5">
    <location>
        <begin position="33"/>
        <end position="61"/>
    </location>
</feature>
<keyword evidence="2 5" id="KW-0812">Transmembrane</keyword>
<organism evidence="7 8">
    <name type="scientific">Nonomuraea insulae</name>
    <dbReference type="NCBI Taxonomy" id="1616787"/>
    <lineage>
        <taxon>Bacteria</taxon>
        <taxon>Bacillati</taxon>
        <taxon>Actinomycetota</taxon>
        <taxon>Actinomycetes</taxon>
        <taxon>Streptosporangiales</taxon>
        <taxon>Streptosporangiaceae</taxon>
        <taxon>Nonomuraea</taxon>
    </lineage>
</organism>
<dbReference type="Gene3D" id="1.20.1420.30">
    <property type="entry name" value="NCX, central ion-binding region"/>
    <property type="match status" value="1"/>
</dbReference>
<dbReference type="InterPro" id="IPR004837">
    <property type="entry name" value="NaCa_Exmemb"/>
</dbReference>
<dbReference type="InterPro" id="IPR044880">
    <property type="entry name" value="NCX_ion-bd_dom_sf"/>
</dbReference>
<dbReference type="Proteomes" id="UP001596058">
    <property type="component" value="Unassembled WGS sequence"/>
</dbReference>